<dbReference type="AlphaFoldDB" id="A0A8J7F4M1"/>
<gene>
    <name evidence="2" type="ORF">IQ247_20795</name>
</gene>
<evidence type="ECO:0000313" key="2">
    <source>
        <dbReference type="EMBL" id="MBE9215072.1"/>
    </source>
</evidence>
<evidence type="ECO:0000313" key="3">
    <source>
        <dbReference type="Proteomes" id="UP000620559"/>
    </source>
</evidence>
<comment type="caution">
    <text evidence="2">The sequence shown here is derived from an EMBL/GenBank/DDBJ whole genome shotgun (WGS) entry which is preliminary data.</text>
</comment>
<keyword evidence="1" id="KW-1133">Transmembrane helix</keyword>
<proteinExistence type="predicted"/>
<evidence type="ECO:0000256" key="1">
    <source>
        <dbReference type="SAM" id="Phobius"/>
    </source>
</evidence>
<sequence>MRNINSKFKTWLGITISAFLLLIVICLGMAGLFLLLRVPSFEIGEGYFWVLRWKNNTDGSGISFNIFSLMIIACFMGLLGLQVKRI</sequence>
<name>A0A8J7F4M1_9CYAN</name>
<protein>
    <submittedName>
        <fullName evidence="2">Uncharacterized protein</fullName>
    </submittedName>
</protein>
<organism evidence="2 3">
    <name type="scientific">Plectonema cf. radiosum LEGE 06105</name>
    <dbReference type="NCBI Taxonomy" id="945769"/>
    <lineage>
        <taxon>Bacteria</taxon>
        <taxon>Bacillati</taxon>
        <taxon>Cyanobacteriota</taxon>
        <taxon>Cyanophyceae</taxon>
        <taxon>Oscillatoriophycideae</taxon>
        <taxon>Oscillatoriales</taxon>
        <taxon>Microcoleaceae</taxon>
        <taxon>Plectonema</taxon>
    </lineage>
</organism>
<dbReference type="RefSeq" id="WP_193923054.1">
    <property type="nucleotide sequence ID" value="NZ_JADEWL010000084.1"/>
</dbReference>
<dbReference type="EMBL" id="JADEWL010000084">
    <property type="protein sequence ID" value="MBE9215072.1"/>
    <property type="molecule type" value="Genomic_DNA"/>
</dbReference>
<feature type="transmembrane region" description="Helical" evidence="1">
    <location>
        <begin position="62"/>
        <end position="81"/>
    </location>
</feature>
<keyword evidence="3" id="KW-1185">Reference proteome</keyword>
<keyword evidence="1" id="KW-0812">Transmembrane</keyword>
<accession>A0A8J7F4M1</accession>
<feature type="transmembrane region" description="Helical" evidence="1">
    <location>
        <begin position="12"/>
        <end position="36"/>
    </location>
</feature>
<reference evidence="2" key="1">
    <citation type="submission" date="2020-10" db="EMBL/GenBank/DDBJ databases">
        <authorList>
            <person name="Castelo-Branco R."/>
            <person name="Eusebio N."/>
            <person name="Adriana R."/>
            <person name="Vieira A."/>
            <person name="Brugerolle De Fraissinette N."/>
            <person name="Rezende De Castro R."/>
            <person name="Schneider M.P."/>
            <person name="Vasconcelos V."/>
            <person name="Leao P.N."/>
        </authorList>
    </citation>
    <scope>NUCLEOTIDE SEQUENCE</scope>
    <source>
        <strain evidence="2">LEGE 06105</strain>
    </source>
</reference>
<keyword evidence="1" id="KW-0472">Membrane</keyword>
<dbReference type="Proteomes" id="UP000620559">
    <property type="component" value="Unassembled WGS sequence"/>
</dbReference>